<reference evidence="6" key="1">
    <citation type="submission" date="2016-11" db="EMBL/GenBank/DDBJ databases">
        <authorList>
            <person name="Varghese N."/>
            <person name="Submissions S."/>
        </authorList>
    </citation>
    <scope>NUCLEOTIDE SEQUENCE [LARGE SCALE GENOMIC DNA]</scope>
    <source>
        <strain evidence="6">DSM 14834</strain>
    </source>
</reference>
<dbReference type="InterPro" id="IPR036869">
    <property type="entry name" value="J_dom_sf"/>
</dbReference>
<feature type="transmembrane region" description="Helical" evidence="3">
    <location>
        <begin position="12"/>
        <end position="34"/>
    </location>
</feature>
<dbReference type="Pfam" id="PF00226">
    <property type="entry name" value="DnaJ"/>
    <property type="match status" value="1"/>
</dbReference>
<organism evidence="5 6">
    <name type="scientific">Thermomonas hydrothermalis</name>
    <dbReference type="NCBI Taxonomy" id="213588"/>
    <lineage>
        <taxon>Bacteria</taxon>
        <taxon>Pseudomonadati</taxon>
        <taxon>Pseudomonadota</taxon>
        <taxon>Gammaproteobacteria</taxon>
        <taxon>Lysobacterales</taxon>
        <taxon>Lysobacteraceae</taxon>
        <taxon>Thermomonas</taxon>
    </lineage>
</organism>
<gene>
    <name evidence="5" type="ORF">SAMN02745204_00427</name>
</gene>
<dbReference type="PANTHER" id="PTHR24074">
    <property type="entry name" value="CO-CHAPERONE PROTEIN DJLA"/>
    <property type="match status" value="1"/>
</dbReference>
<feature type="region of interest" description="Disordered" evidence="2">
    <location>
        <begin position="40"/>
        <end position="61"/>
    </location>
</feature>
<dbReference type="OrthoDB" id="9782583at2"/>
<evidence type="ECO:0000313" key="6">
    <source>
        <dbReference type="Proteomes" id="UP000242857"/>
    </source>
</evidence>
<evidence type="ECO:0000256" key="2">
    <source>
        <dbReference type="SAM" id="MobiDB-lite"/>
    </source>
</evidence>
<proteinExistence type="predicted"/>
<dbReference type="SUPFAM" id="SSF46565">
    <property type="entry name" value="Chaperone J-domain"/>
    <property type="match status" value="1"/>
</dbReference>
<sequence>MRRWYGQFFGFIAGWLLLRHPVGGFIGLLIGYLFDHDAFSSPRRHRPSARRAQPPPHEDDQTDWAYQVLGLTEQASADEIDRAYRKLISQYHPDRLVGAAPELQALAERKSREINAAYDRIQTLRKKKK</sequence>
<dbReference type="InterPro" id="IPR001623">
    <property type="entry name" value="DnaJ_domain"/>
</dbReference>
<dbReference type="RefSeq" id="WP_072754986.1">
    <property type="nucleotide sequence ID" value="NZ_FQUK01000005.1"/>
</dbReference>
<dbReference type="PRINTS" id="PR00625">
    <property type="entry name" value="JDOMAIN"/>
</dbReference>
<keyword evidence="1" id="KW-0143">Chaperone</keyword>
<feature type="domain" description="J" evidence="4">
    <location>
        <begin position="64"/>
        <end position="129"/>
    </location>
</feature>
<keyword evidence="3" id="KW-0812">Transmembrane</keyword>
<keyword evidence="3" id="KW-1133">Transmembrane helix</keyword>
<name>A0A1M4THM8_9GAMM</name>
<dbReference type="Proteomes" id="UP000242857">
    <property type="component" value="Unassembled WGS sequence"/>
</dbReference>
<dbReference type="SMART" id="SM00271">
    <property type="entry name" value="DnaJ"/>
    <property type="match status" value="1"/>
</dbReference>
<keyword evidence="6" id="KW-1185">Reference proteome</keyword>
<keyword evidence="3" id="KW-0472">Membrane</keyword>
<dbReference type="PROSITE" id="PS50076">
    <property type="entry name" value="DNAJ_2"/>
    <property type="match status" value="1"/>
</dbReference>
<accession>A0A1M4THM8</accession>
<dbReference type="EMBL" id="FQUK01000005">
    <property type="protein sequence ID" value="SHE43971.1"/>
    <property type="molecule type" value="Genomic_DNA"/>
</dbReference>
<evidence type="ECO:0000313" key="5">
    <source>
        <dbReference type="EMBL" id="SHE43971.1"/>
    </source>
</evidence>
<evidence type="ECO:0000256" key="3">
    <source>
        <dbReference type="SAM" id="Phobius"/>
    </source>
</evidence>
<dbReference type="CDD" id="cd06257">
    <property type="entry name" value="DnaJ"/>
    <property type="match status" value="1"/>
</dbReference>
<evidence type="ECO:0000259" key="4">
    <source>
        <dbReference type="PROSITE" id="PS50076"/>
    </source>
</evidence>
<dbReference type="Gene3D" id="1.10.287.110">
    <property type="entry name" value="DnaJ domain"/>
    <property type="match status" value="1"/>
</dbReference>
<protein>
    <submittedName>
        <fullName evidence="5">DnaJ domain-containing protein</fullName>
    </submittedName>
</protein>
<dbReference type="STRING" id="213588.SAMN02745204_00427"/>
<evidence type="ECO:0000256" key="1">
    <source>
        <dbReference type="ARBA" id="ARBA00023186"/>
    </source>
</evidence>
<dbReference type="InterPro" id="IPR050817">
    <property type="entry name" value="DjlA_DnaK_co-chaperone"/>
</dbReference>
<dbReference type="AlphaFoldDB" id="A0A1M4THM8"/>